<dbReference type="RefSeq" id="WP_345326649.1">
    <property type="nucleotide sequence ID" value="NZ_BAABGA010000068.1"/>
</dbReference>
<accession>A0ABP8NE81</accession>
<dbReference type="Proteomes" id="UP001500840">
    <property type="component" value="Unassembled WGS sequence"/>
</dbReference>
<organism evidence="1 2">
    <name type="scientific">Novipirellula rosea</name>
    <dbReference type="NCBI Taxonomy" id="1031540"/>
    <lineage>
        <taxon>Bacteria</taxon>
        <taxon>Pseudomonadati</taxon>
        <taxon>Planctomycetota</taxon>
        <taxon>Planctomycetia</taxon>
        <taxon>Pirellulales</taxon>
        <taxon>Pirellulaceae</taxon>
        <taxon>Novipirellula</taxon>
    </lineage>
</organism>
<dbReference type="EMBL" id="BAABGA010000068">
    <property type="protein sequence ID" value="GAA4464363.1"/>
    <property type="molecule type" value="Genomic_DNA"/>
</dbReference>
<sequence>MSTSNVRNIDSLAAMQAGILRLSDDWSKTIQELRAMVQRAEQYFSQTQPQYWRHQLQLAEREINEAKDDLARKRASLRPEDRPAASEAVARVQRAERRLRYCEDKRRQLRSWAIEVSKVCDDLRGPLADLNEHCDTMLPQAARELGTLIDQLRAYAEQTRQNDP</sequence>
<proteinExistence type="predicted"/>
<evidence type="ECO:0000313" key="1">
    <source>
        <dbReference type="EMBL" id="GAA4464363.1"/>
    </source>
</evidence>
<gene>
    <name evidence="1" type="ORF">GCM10023156_50780</name>
</gene>
<name>A0ABP8NE81_9BACT</name>
<evidence type="ECO:0008006" key="3">
    <source>
        <dbReference type="Google" id="ProtNLM"/>
    </source>
</evidence>
<keyword evidence="2" id="KW-1185">Reference proteome</keyword>
<reference evidence="2" key="1">
    <citation type="journal article" date="2019" name="Int. J. Syst. Evol. Microbiol.">
        <title>The Global Catalogue of Microorganisms (GCM) 10K type strain sequencing project: providing services to taxonomists for standard genome sequencing and annotation.</title>
        <authorList>
            <consortium name="The Broad Institute Genomics Platform"/>
            <consortium name="The Broad Institute Genome Sequencing Center for Infectious Disease"/>
            <person name="Wu L."/>
            <person name="Ma J."/>
        </authorList>
    </citation>
    <scope>NUCLEOTIDE SEQUENCE [LARGE SCALE GENOMIC DNA]</scope>
    <source>
        <strain evidence="2">JCM 17759</strain>
    </source>
</reference>
<protein>
    <recommendedName>
        <fullName evidence="3">Chromosome partition protein Smc</fullName>
    </recommendedName>
</protein>
<comment type="caution">
    <text evidence="1">The sequence shown here is derived from an EMBL/GenBank/DDBJ whole genome shotgun (WGS) entry which is preliminary data.</text>
</comment>
<evidence type="ECO:0000313" key="2">
    <source>
        <dbReference type="Proteomes" id="UP001500840"/>
    </source>
</evidence>